<evidence type="ECO:0000256" key="1">
    <source>
        <dbReference type="SAM" id="SignalP"/>
    </source>
</evidence>
<dbReference type="Pfam" id="PF05901">
    <property type="entry name" value="Excalibur"/>
    <property type="match status" value="1"/>
</dbReference>
<evidence type="ECO:0000313" key="3">
    <source>
        <dbReference type="EMBL" id="SPM31878.1"/>
    </source>
</evidence>
<dbReference type="InterPro" id="IPR008613">
    <property type="entry name" value="Excalibur_Ca-bd_domain"/>
</dbReference>
<feature type="non-terminal residue" evidence="3">
    <location>
        <position position="1"/>
    </location>
</feature>
<dbReference type="SMART" id="SM00894">
    <property type="entry name" value="Excalibur"/>
    <property type="match status" value="1"/>
</dbReference>
<gene>
    <name evidence="3" type="ORF">MTAB308_5403</name>
</gene>
<sequence length="80" mass="7832">VLRAVLIAGAMVTGIAVAPVAAAGPSTTTPSPAPTTGSSAYYPNCRAACAAGVAPIYRGQPGYRPGLDRDGDGIACEVCP</sequence>
<feature type="signal peptide" evidence="1">
    <location>
        <begin position="1"/>
        <end position="23"/>
    </location>
</feature>
<dbReference type="EMBL" id="FTRV01000017">
    <property type="protein sequence ID" value="SPM31878.1"/>
    <property type="molecule type" value="Genomic_DNA"/>
</dbReference>
<organism evidence="3 4">
    <name type="scientific">Mycobacterium terramassiliense</name>
    <dbReference type="NCBI Taxonomy" id="1841859"/>
    <lineage>
        <taxon>Bacteria</taxon>
        <taxon>Bacillati</taxon>
        <taxon>Actinomycetota</taxon>
        <taxon>Actinomycetes</taxon>
        <taxon>Mycobacteriales</taxon>
        <taxon>Mycobacteriaceae</taxon>
        <taxon>Mycobacterium</taxon>
    </lineage>
</organism>
<feature type="chain" id="PRO_5015533298" evidence="1">
    <location>
        <begin position="24"/>
        <end position="80"/>
    </location>
</feature>
<feature type="domain" description="Excalibur calcium-binding" evidence="2">
    <location>
        <begin position="41"/>
        <end position="77"/>
    </location>
</feature>
<accession>A0A2U3NK22</accession>
<evidence type="ECO:0000313" key="4">
    <source>
        <dbReference type="Proteomes" id="UP000241595"/>
    </source>
</evidence>
<proteinExistence type="predicted"/>
<dbReference type="AlphaFoldDB" id="A0A2U3NK22"/>
<keyword evidence="4" id="KW-1185">Reference proteome</keyword>
<name>A0A2U3NK22_9MYCO</name>
<evidence type="ECO:0000259" key="2">
    <source>
        <dbReference type="SMART" id="SM00894"/>
    </source>
</evidence>
<reference evidence="3 4" key="1">
    <citation type="submission" date="2017-01" db="EMBL/GenBank/DDBJ databases">
        <authorList>
            <consortium name="Urmite Genomes"/>
        </authorList>
    </citation>
    <scope>NUCLEOTIDE SEQUENCE [LARGE SCALE GENOMIC DNA]</scope>
    <source>
        <strain evidence="3 4">AB308</strain>
    </source>
</reference>
<dbReference type="Proteomes" id="UP000241595">
    <property type="component" value="Unassembled WGS sequence"/>
</dbReference>
<protein>
    <submittedName>
        <fullName evidence="3">Mycobacterium terramassiliense ORFan</fullName>
    </submittedName>
</protein>
<keyword evidence="1" id="KW-0732">Signal</keyword>